<sequence>MSESGQELYKKEFPAFIEAIIDDLAQSGVQMKSAAELNHLLMLAWIIQPENGWPNATKVASTILDRFTMLLRCKVSERNSGVEASPLAGRFANDWEGIKACIQDVGSELDALGQFYFDSARKVSLELFESVPASARQSLVELGYQPESHQPDLSRLDDVLSIKLAVLARNEPLLDCDEDDDEDELDGLFGFKIEDKIIVEAFIGAAKAALSRDDVSNADRINIAKFMHCLQQLPRMTPNISFDFTLKTPESKEGFGYRSVQITDDEFKVSVGEYVVGPFGGDSSTQILFEVGEGWQDTDLVKGDLLGWAQQFEADASDEGLIVSIDDYAGEEIDMDDAEDTSHLWDRLDSDYV</sequence>
<protein>
    <submittedName>
        <fullName evidence="1">Uncharacterized protein</fullName>
    </submittedName>
</protein>
<dbReference type="PATRIC" id="fig|1263867.3.peg.6014"/>
<reference evidence="1" key="1">
    <citation type="submission" date="2012-11" db="EMBL/GenBank/DDBJ databases">
        <title>Permanent draft genomes of Rhodopirellula europaea strain SH398 and 6C.</title>
        <authorList>
            <person name="Richter M."/>
            <person name="Richter-Heitmann T."/>
            <person name="Frank C."/>
            <person name="Harder J."/>
            <person name="Glockner F.O."/>
        </authorList>
    </citation>
    <scope>NUCLEOTIDE SEQUENCE</scope>
    <source>
        <strain evidence="1">6C</strain>
    </source>
</reference>
<gene>
    <name evidence="1" type="ORF">RE6C_05614</name>
</gene>
<dbReference type="RefSeq" id="WP_008661705.1">
    <property type="nucleotide sequence ID" value="NZ_ANMO01000252.1"/>
</dbReference>
<dbReference type="Proteomes" id="UP000011529">
    <property type="component" value="Unassembled WGS sequence"/>
</dbReference>
<name>M2AVV6_9BACT</name>
<dbReference type="AlphaFoldDB" id="M2AVV6"/>
<dbReference type="EMBL" id="ANMO01000252">
    <property type="protein sequence ID" value="EMB13668.1"/>
    <property type="molecule type" value="Genomic_DNA"/>
</dbReference>
<keyword evidence="2" id="KW-1185">Reference proteome</keyword>
<comment type="caution">
    <text evidence="1">The sequence shown here is derived from an EMBL/GenBank/DDBJ whole genome shotgun (WGS) entry which is preliminary data.</text>
</comment>
<accession>M2AVV6</accession>
<proteinExistence type="predicted"/>
<reference evidence="1" key="2">
    <citation type="journal article" date="2013" name="Mar. Genomics">
        <title>Expression of sulfatases in Rhodopirellula baltica and the diversity of sulfatases in the genus Rhodopirellula.</title>
        <authorList>
            <person name="Wegner C.E."/>
            <person name="Richter-Heitmann T."/>
            <person name="Klindworth A."/>
            <person name="Klockow C."/>
            <person name="Richter M."/>
            <person name="Achstetter T."/>
            <person name="Glockner F.O."/>
            <person name="Harder J."/>
        </authorList>
    </citation>
    <scope>NUCLEOTIDE SEQUENCE [LARGE SCALE GENOMIC DNA]</scope>
    <source>
        <strain evidence="1">6C</strain>
    </source>
</reference>
<evidence type="ECO:0000313" key="2">
    <source>
        <dbReference type="Proteomes" id="UP000011529"/>
    </source>
</evidence>
<evidence type="ECO:0000313" key="1">
    <source>
        <dbReference type="EMBL" id="EMB13668.1"/>
    </source>
</evidence>
<organism evidence="1 2">
    <name type="scientific">Rhodopirellula europaea 6C</name>
    <dbReference type="NCBI Taxonomy" id="1263867"/>
    <lineage>
        <taxon>Bacteria</taxon>
        <taxon>Pseudomonadati</taxon>
        <taxon>Planctomycetota</taxon>
        <taxon>Planctomycetia</taxon>
        <taxon>Pirellulales</taxon>
        <taxon>Pirellulaceae</taxon>
        <taxon>Rhodopirellula</taxon>
    </lineage>
</organism>